<reference evidence="1" key="1">
    <citation type="submission" date="2022-10" db="EMBL/GenBank/DDBJ databases">
        <title>Novel sulphate-reducing endosymbionts in the free-living metamonad Anaeramoeba.</title>
        <authorList>
            <person name="Jerlstrom-Hultqvist J."/>
            <person name="Cepicka I."/>
            <person name="Gallot-Lavallee L."/>
            <person name="Salas-Leiva D."/>
            <person name="Curtis B.A."/>
            <person name="Zahonova K."/>
            <person name="Pipaliya S."/>
            <person name="Dacks J."/>
            <person name="Roger A.J."/>
        </authorList>
    </citation>
    <scope>NUCLEOTIDE SEQUENCE</scope>
    <source>
        <strain evidence="1">BMAN</strain>
    </source>
</reference>
<organism evidence="1 2">
    <name type="scientific">Anaeramoeba ignava</name>
    <name type="common">Anaerobic marine amoeba</name>
    <dbReference type="NCBI Taxonomy" id="1746090"/>
    <lineage>
        <taxon>Eukaryota</taxon>
        <taxon>Metamonada</taxon>
        <taxon>Anaeramoebidae</taxon>
        <taxon>Anaeramoeba</taxon>
    </lineage>
</organism>
<name>A0A9Q0LGR7_ANAIG</name>
<evidence type="ECO:0000313" key="2">
    <source>
        <dbReference type="Proteomes" id="UP001149090"/>
    </source>
</evidence>
<sequence length="143" mass="16828">MKRSRRGRKLQKIQKNSKALNLPIRDFLRSDEFSSFQSVVDTRMKELAVKGKAEVQSFEGLNQAEFDQVYQLLNEDQPSDLICKVLMIIGKFCALYGGRYHRLKVKHVHLKLDSDQKEFFEVTQFTMKNRQRGLKKRKEKSSD</sequence>
<keyword evidence="2" id="KW-1185">Reference proteome</keyword>
<dbReference type="EMBL" id="JAPDFW010000087">
    <property type="protein sequence ID" value="KAJ5071565.1"/>
    <property type="molecule type" value="Genomic_DNA"/>
</dbReference>
<evidence type="ECO:0000313" key="1">
    <source>
        <dbReference type="EMBL" id="KAJ5071565.1"/>
    </source>
</evidence>
<gene>
    <name evidence="1" type="ORF">M0811_10197</name>
</gene>
<protein>
    <submittedName>
        <fullName evidence="1">Uncharacterized protein</fullName>
    </submittedName>
</protein>
<accession>A0A9Q0LGR7</accession>
<dbReference type="AlphaFoldDB" id="A0A9Q0LGR7"/>
<proteinExistence type="predicted"/>
<dbReference type="Proteomes" id="UP001149090">
    <property type="component" value="Unassembled WGS sequence"/>
</dbReference>
<comment type="caution">
    <text evidence="1">The sequence shown here is derived from an EMBL/GenBank/DDBJ whole genome shotgun (WGS) entry which is preliminary data.</text>
</comment>